<sequence length="121" mass="13794">MIRFERNVTSLLPVLEKVAKYSTILWTLQFPVTWRPKTVQMNRKLAILNSLLVKSLQNSSVKIWESFHQAFDVFSDTTDGIHFGGKGLNLILQIILNFLFNGVAPEKEGTCCSSDVPKMRH</sequence>
<dbReference type="SUPFAM" id="SSF52266">
    <property type="entry name" value="SGNH hydrolase"/>
    <property type="match status" value="1"/>
</dbReference>
<comment type="caution">
    <text evidence="1">The sequence shown here is derived from an EMBL/GenBank/DDBJ whole genome shotgun (WGS) entry which is preliminary data.</text>
</comment>
<dbReference type="Proteomes" id="UP000186922">
    <property type="component" value="Unassembled WGS sequence"/>
</dbReference>
<reference evidence="1 2" key="1">
    <citation type="journal article" date="2016" name="Nat. Commun.">
        <title>Extremotolerant tardigrade genome and improved radiotolerance of human cultured cells by tardigrade-unique protein.</title>
        <authorList>
            <person name="Hashimoto T."/>
            <person name="Horikawa D.D."/>
            <person name="Saito Y."/>
            <person name="Kuwahara H."/>
            <person name="Kozuka-Hata H."/>
            <person name="Shin-I T."/>
            <person name="Minakuchi Y."/>
            <person name="Ohishi K."/>
            <person name="Motoyama A."/>
            <person name="Aizu T."/>
            <person name="Enomoto A."/>
            <person name="Kondo K."/>
            <person name="Tanaka S."/>
            <person name="Hara Y."/>
            <person name="Koshikawa S."/>
            <person name="Sagara H."/>
            <person name="Miura T."/>
            <person name="Yokobori S."/>
            <person name="Miyagawa K."/>
            <person name="Suzuki Y."/>
            <person name="Kubo T."/>
            <person name="Oyama M."/>
            <person name="Kohara Y."/>
            <person name="Fujiyama A."/>
            <person name="Arakawa K."/>
            <person name="Katayama T."/>
            <person name="Toyoda A."/>
            <person name="Kunieda T."/>
        </authorList>
    </citation>
    <scope>NUCLEOTIDE SEQUENCE [LARGE SCALE GENOMIC DNA]</scope>
    <source>
        <strain evidence="1 2">YOKOZUNA-1</strain>
    </source>
</reference>
<gene>
    <name evidence="1" type="primary">RvY_02091</name>
    <name evidence="1" type="synonym">RvY_02091.3</name>
    <name evidence="1" type="ORF">RvY_02091-3</name>
</gene>
<dbReference type="OrthoDB" id="1932925at2759"/>
<dbReference type="AlphaFoldDB" id="A0A1D1UIJ0"/>
<evidence type="ECO:0000313" key="2">
    <source>
        <dbReference type="Proteomes" id="UP000186922"/>
    </source>
</evidence>
<accession>A0A1D1UIJ0</accession>
<dbReference type="EMBL" id="BDGG01000001">
    <property type="protein sequence ID" value="GAU89554.1"/>
    <property type="molecule type" value="Genomic_DNA"/>
</dbReference>
<keyword evidence="2" id="KW-1185">Reference proteome</keyword>
<evidence type="ECO:0000313" key="1">
    <source>
        <dbReference type="EMBL" id="GAU89554.1"/>
    </source>
</evidence>
<organism evidence="1 2">
    <name type="scientific">Ramazzottius varieornatus</name>
    <name type="common">Water bear</name>
    <name type="synonym">Tardigrade</name>
    <dbReference type="NCBI Taxonomy" id="947166"/>
    <lineage>
        <taxon>Eukaryota</taxon>
        <taxon>Metazoa</taxon>
        <taxon>Ecdysozoa</taxon>
        <taxon>Tardigrada</taxon>
        <taxon>Eutardigrada</taxon>
        <taxon>Parachela</taxon>
        <taxon>Hypsibioidea</taxon>
        <taxon>Ramazzottiidae</taxon>
        <taxon>Ramazzottius</taxon>
    </lineage>
</organism>
<proteinExistence type="predicted"/>
<protein>
    <submittedName>
        <fullName evidence="1">Uncharacterized protein</fullName>
    </submittedName>
</protein>
<name>A0A1D1UIJ0_RAMVA</name>